<dbReference type="PANTHER" id="PTHR48182">
    <property type="entry name" value="PROTEIN SERAC1"/>
    <property type="match status" value="1"/>
</dbReference>
<proteinExistence type="predicted"/>
<keyword evidence="8" id="KW-1185">Reference proteome</keyword>
<evidence type="ECO:0008006" key="9">
    <source>
        <dbReference type="Google" id="ProtNLM"/>
    </source>
</evidence>
<gene>
    <name evidence="7" type="ORF">BDV28DRAFT_122003</name>
</gene>
<dbReference type="SUPFAM" id="SSF53474">
    <property type="entry name" value="alpha/beta-Hydrolases"/>
    <property type="match status" value="1"/>
</dbReference>
<dbReference type="GO" id="GO:0005783">
    <property type="term" value="C:endoplasmic reticulum"/>
    <property type="evidence" value="ECO:0007669"/>
    <property type="project" value="UniProtKB-SubCell"/>
</dbReference>
<reference evidence="8" key="1">
    <citation type="submission" date="2019-04" db="EMBL/GenBank/DDBJ databases">
        <title>Friends and foes A comparative genomics studyof 23 Aspergillus species from section Flavi.</title>
        <authorList>
            <consortium name="DOE Joint Genome Institute"/>
            <person name="Kjaerbolling I."/>
            <person name="Vesth T."/>
            <person name="Frisvad J.C."/>
            <person name="Nybo J.L."/>
            <person name="Theobald S."/>
            <person name="Kildgaard S."/>
            <person name="Isbrandt T."/>
            <person name="Kuo A."/>
            <person name="Sato A."/>
            <person name="Lyhne E.K."/>
            <person name="Kogle M.E."/>
            <person name="Wiebenga A."/>
            <person name="Kun R.S."/>
            <person name="Lubbers R.J."/>
            <person name="Makela M.R."/>
            <person name="Barry K."/>
            <person name="Chovatia M."/>
            <person name="Clum A."/>
            <person name="Daum C."/>
            <person name="Haridas S."/>
            <person name="He G."/>
            <person name="LaButti K."/>
            <person name="Lipzen A."/>
            <person name="Mondo S."/>
            <person name="Riley R."/>
            <person name="Salamov A."/>
            <person name="Simmons B.A."/>
            <person name="Magnuson J.K."/>
            <person name="Henrissat B."/>
            <person name="Mortensen U.H."/>
            <person name="Larsen T.O."/>
            <person name="Devries R.P."/>
            <person name="Grigoriev I.V."/>
            <person name="Machida M."/>
            <person name="Baker S.E."/>
            <person name="Andersen M.R."/>
        </authorList>
    </citation>
    <scope>NUCLEOTIDE SEQUENCE [LARGE SCALE GENOMIC DNA]</scope>
    <source>
        <strain evidence="8">CBS 553.77</strain>
    </source>
</reference>
<keyword evidence="4" id="KW-0256">Endoplasmic reticulum</keyword>
<organism evidence="7 8">
    <name type="scientific">Aspergillus coremiiformis</name>
    <dbReference type="NCBI Taxonomy" id="138285"/>
    <lineage>
        <taxon>Eukaryota</taxon>
        <taxon>Fungi</taxon>
        <taxon>Dikarya</taxon>
        <taxon>Ascomycota</taxon>
        <taxon>Pezizomycotina</taxon>
        <taxon>Eurotiomycetes</taxon>
        <taxon>Eurotiomycetidae</taxon>
        <taxon>Eurotiales</taxon>
        <taxon>Aspergillaceae</taxon>
        <taxon>Aspergillus</taxon>
        <taxon>Aspergillus subgen. Circumdati</taxon>
    </lineage>
</organism>
<evidence type="ECO:0000256" key="6">
    <source>
        <dbReference type="ARBA" id="ARBA00023136"/>
    </source>
</evidence>
<dbReference type="InterPro" id="IPR052374">
    <property type="entry name" value="SERAC1"/>
</dbReference>
<sequence length="323" mass="36199">MHYLLCITLLQSHRVRQLCRFHHDSYISISRRLSRSQYCSACSSLSLNCHIGKSQDMSTLSTTVHPTDSDGIIDVIAVRGIGSTSSATWKPLDPAHWGYLEWFRSSSYPVRISEYEYPLIDGEKDLFTPTGFRRESANLLSCVDKLRNGNESKIIFIGHDIGGILIKEALTQAAALSGDIYWDTSAVIFIGCPHVQSHSPGLGDSILRLLKPVNVLCDKAKATLAAGLSATIPEVNRYFEENKLPMLATVINTFSENEDIEEQIFNESETKISCAAGNYALQDPRPSSHRALSRHIEDEVCYNMNGLFWRTHSCRLPYLDVWP</sequence>
<evidence type="ECO:0000256" key="5">
    <source>
        <dbReference type="ARBA" id="ARBA00023128"/>
    </source>
</evidence>
<dbReference type="AlphaFoldDB" id="A0A5N6ZF03"/>
<evidence type="ECO:0000256" key="2">
    <source>
        <dbReference type="ARBA" id="ARBA00004240"/>
    </source>
</evidence>
<evidence type="ECO:0000256" key="1">
    <source>
        <dbReference type="ARBA" id="ARBA00004173"/>
    </source>
</evidence>
<evidence type="ECO:0000313" key="7">
    <source>
        <dbReference type="EMBL" id="KAE8356247.1"/>
    </source>
</evidence>
<dbReference type="Gene3D" id="3.40.50.1820">
    <property type="entry name" value="alpha/beta hydrolase"/>
    <property type="match status" value="1"/>
</dbReference>
<keyword evidence="5" id="KW-0496">Mitochondrion</keyword>
<dbReference type="GO" id="GO:0016020">
    <property type="term" value="C:membrane"/>
    <property type="evidence" value="ECO:0007669"/>
    <property type="project" value="UniProtKB-SubCell"/>
</dbReference>
<comment type="subcellular location">
    <subcellularLocation>
        <location evidence="2">Endoplasmic reticulum</location>
    </subcellularLocation>
    <subcellularLocation>
        <location evidence="3">Membrane</location>
    </subcellularLocation>
    <subcellularLocation>
        <location evidence="1">Mitochondrion</location>
    </subcellularLocation>
</comment>
<dbReference type="InterPro" id="IPR029058">
    <property type="entry name" value="AB_hydrolase_fold"/>
</dbReference>
<keyword evidence="6" id="KW-0472">Membrane</keyword>
<evidence type="ECO:0000256" key="3">
    <source>
        <dbReference type="ARBA" id="ARBA00004370"/>
    </source>
</evidence>
<dbReference type="EMBL" id="ML739041">
    <property type="protein sequence ID" value="KAE8356247.1"/>
    <property type="molecule type" value="Genomic_DNA"/>
</dbReference>
<accession>A0A5N6ZF03</accession>
<protein>
    <recommendedName>
        <fullName evidence="9">DUF676 domain-containing protein</fullName>
    </recommendedName>
</protein>
<evidence type="ECO:0000313" key="8">
    <source>
        <dbReference type="Proteomes" id="UP000327118"/>
    </source>
</evidence>
<dbReference type="OrthoDB" id="5086500at2759"/>
<evidence type="ECO:0000256" key="4">
    <source>
        <dbReference type="ARBA" id="ARBA00022824"/>
    </source>
</evidence>
<dbReference type="PANTHER" id="PTHR48182:SF2">
    <property type="entry name" value="PROTEIN SERAC1"/>
    <property type="match status" value="1"/>
</dbReference>
<name>A0A5N6ZF03_9EURO</name>
<dbReference type="GO" id="GO:0005739">
    <property type="term" value="C:mitochondrion"/>
    <property type="evidence" value="ECO:0007669"/>
    <property type="project" value="UniProtKB-SubCell"/>
</dbReference>
<dbReference type="Proteomes" id="UP000327118">
    <property type="component" value="Unassembled WGS sequence"/>
</dbReference>